<dbReference type="AlphaFoldDB" id="A0A372NYL1"/>
<evidence type="ECO:0000313" key="7">
    <source>
        <dbReference type="Proteomes" id="UP000264217"/>
    </source>
</evidence>
<reference evidence="6 7" key="1">
    <citation type="submission" date="2018-08" db="EMBL/GenBank/DDBJ databases">
        <title>Mucilaginibacter sp. MYSH2.</title>
        <authorList>
            <person name="Seo T."/>
        </authorList>
    </citation>
    <scope>NUCLEOTIDE SEQUENCE [LARGE SCALE GENOMIC DNA]</scope>
    <source>
        <strain evidence="6 7">MYSH2</strain>
    </source>
</reference>
<keyword evidence="4" id="KW-0732">Signal</keyword>
<dbReference type="InterPro" id="IPR045155">
    <property type="entry name" value="Beta-lactam_cat"/>
</dbReference>
<keyword evidence="7" id="KW-1185">Reference proteome</keyword>
<comment type="caution">
    <text evidence="6">The sequence shown here is derived from an EMBL/GenBank/DDBJ whole genome shotgun (WGS) entry which is preliminary data.</text>
</comment>
<accession>A0A372NYL1</accession>
<evidence type="ECO:0000259" key="5">
    <source>
        <dbReference type="Pfam" id="PF13354"/>
    </source>
</evidence>
<dbReference type="PANTHER" id="PTHR35333">
    <property type="entry name" value="BETA-LACTAMASE"/>
    <property type="match status" value="1"/>
</dbReference>
<protein>
    <recommendedName>
        <fullName evidence="3">beta-lactamase</fullName>
        <ecNumber evidence="3">3.5.2.6</ecNumber>
    </recommendedName>
</protein>
<evidence type="ECO:0000256" key="3">
    <source>
        <dbReference type="ARBA" id="ARBA00012865"/>
    </source>
</evidence>
<evidence type="ECO:0000313" key="6">
    <source>
        <dbReference type="EMBL" id="RFZ94749.1"/>
    </source>
</evidence>
<evidence type="ECO:0000256" key="1">
    <source>
        <dbReference type="ARBA" id="ARBA00001526"/>
    </source>
</evidence>
<dbReference type="PANTHER" id="PTHR35333:SF3">
    <property type="entry name" value="BETA-LACTAMASE-TYPE TRANSPEPTIDASE FOLD CONTAINING PROTEIN"/>
    <property type="match status" value="1"/>
</dbReference>
<dbReference type="GO" id="GO:0046677">
    <property type="term" value="P:response to antibiotic"/>
    <property type="evidence" value="ECO:0007669"/>
    <property type="project" value="InterPro"/>
</dbReference>
<keyword evidence="6" id="KW-0378">Hydrolase</keyword>
<gene>
    <name evidence="6" type="ORF">D0C36_04215</name>
</gene>
<dbReference type="PRINTS" id="PR00118">
    <property type="entry name" value="BLACTAMASEA"/>
</dbReference>
<dbReference type="Pfam" id="PF13354">
    <property type="entry name" value="Beta-lactamase2"/>
    <property type="match status" value="1"/>
</dbReference>
<dbReference type="OrthoDB" id="9772863at2"/>
<dbReference type="Gene3D" id="3.40.710.10">
    <property type="entry name" value="DD-peptidase/beta-lactamase superfamily"/>
    <property type="match status" value="1"/>
</dbReference>
<dbReference type="SUPFAM" id="SSF56601">
    <property type="entry name" value="beta-lactamase/transpeptidase-like"/>
    <property type="match status" value="1"/>
</dbReference>
<dbReference type="EC" id="3.5.2.6" evidence="3"/>
<feature type="chain" id="PRO_5016712618" description="beta-lactamase" evidence="4">
    <location>
        <begin position="20"/>
        <end position="294"/>
    </location>
</feature>
<dbReference type="InterPro" id="IPR000871">
    <property type="entry name" value="Beta-lactam_class-A"/>
</dbReference>
<name>A0A372NYL1_9SPHI</name>
<feature type="domain" description="Beta-lactamase class A catalytic" evidence="5">
    <location>
        <begin position="39"/>
        <end position="266"/>
    </location>
</feature>
<sequence length="294" mass="32638">MRKLVLLTCCLFFGLSVSAQTTLREQITELSKDAKGKVGVAMLDLKTGDTLTINGKRPLVMQSTFKFPIAVAVLHKADKGLLKLDDKLHITKKDLPENYSPLRDKHPDGNVDITIRELLDYMLIWSDNDACDILLNRVCSKAEVEKYMHQLGGLSFRIRATEDEMKHNWKAQFTDVCTLWDMANLLKTVRHGSALSAKNTDYILTTMAKTEVGKKRIKGLLPEGTVVIHRTGTSATDPKTGISPATNDAGIINMPGGRQVILVVFVTDSKADDDTREAVIARIAKAVYDNRLKN</sequence>
<dbReference type="InterPro" id="IPR012338">
    <property type="entry name" value="Beta-lactam/transpept-like"/>
</dbReference>
<evidence type="ECO:0000256" key="4">
    <source>
        <dbReference type="SAM" id="SignalP"/>
    </source>
</evidence>
<dbReference type="GO" id="GO:0030655">
    <property type="term" value="P:beta-lactam antibiotic catabolic process"/>
    <property type="evidence" value="ECO:0007669"/>
    <property type="project" value="InterPro"/>
</dbReference>
<dbReference type="RefSeq" id="WP_117390307.1">
    <property type="nucleotide sequence ID" value="NZ_QWDC01000001.1"/>
</dbReference>
<dbReference type="EMBL" id="QWDC01000001">
    <property type="protein sequence ID" value="RFZ94749.1"/>
    <property type="molecule type" value="Genomic_DNA"/>
</dbReference>
<comment type="catalytic activity">
    <reaction evidence="1">
        <text>a beta-lactam + H2O = a substituted beta-amino acid</text>
        <dbReference type="Rhea" id="RHEA:20401"/>
        <dbReference type="ChEBI" id="CHEBI:15377"/>
        <dbReference type="ChEBI" id="CHEBI:35627"/>
        <dbReference type="ChEBI" id="CHEBI:140347"/>
        <dbReference type="EC" id="3.5.2.6"/>
    </reaction>
</comment>
<evidence type="ECO:0000256" key="2">
    <source>
        <dbReference type="ARBA" id="ARBA00009009"/>
    </source>
</evidence>
<organism evidence="6 7">
    <name type="scientific">Mucilaginibacter conchicola</name>
    <dbReference type="NCBI Taxonomy" id="2303333"/>
    <lineage>
        <taxon>Bacteria</taxon>
        <taxon>Pseudomonadati</taxon>
        <taxon>Bacteroidota</taxon>
        <taxon>Sphingobacteriia</taxon>
        <taxon>Sphingobacteriales</taxon>
        <taxon>Sphingobacteriaceae</taxon>
        <taxon>Mucilaginibacter</taxon>
    </lineage>
</organism>
<feature type="signal peptide" evidence="4">
    <location>
        <begin position="1"/>
        <end position="19"/>
    </location>
</feature>
<dbReference type="GO" id="GO:0008800">
    <property type="term" value="F:beta-lactamase activity"/>
    <property type="evidence" value="ECO:0007669"/>
    <property type="project" value="UniProtKB-EC"/>
</dbReference>
<comment type="similarity">
    <text evidence="2">Belongs to the class-A beta-lactamase family.</text>
</comment>
<dbReference type="NCBIfam" id="NF033103">
    <property type="entry name" value="bla_class_A"/>
    <property type="match status" value="1"/>
</dbReference>
<proteinExistence type="inferred from homology"/>
<dbReference type="Proteomes" id="UP000264217">
    <property type="component" value="Unassembled WGS sequence"/>
</dbReference>